<dbReference type="EMBL" id="JACMSC010000007">
    <property type="protein sequence ID" value="KAG6515325.1"/>
    <property type="molecule type" value="Genomic_DNA"/>
</dbReference>
<evidence type="ECO:0000313" key="2">
    <source>
        <dbReference type="EMBL" id="KAG6515325.1"/>
    </source>
</evidence>
<accession>A0A8J5L708</accession>
<feature type="region of interest" description="Disordered" evidence="1">
    <location>
        <begin position="1"/>
        <end position="44"/>
    </location>
</feature>
<feature type="compositionally biased region" description="Gly residues" evidence="1">
    <location>
        <begin position="33"/>
        <end position="44"/>
    </location>
</feature>
<gene>
    <name evidence="2" type="ORF">ZIOFF_025717</name>
</gene>
<sequence length="90" mass="9694">MLGSKLGQQAAAVLPPKGPNFAAKGEELERGGRNVGHGYDGGSPIGFGRLDIPTLWGWHRRRIRRPDGGEVGEEAEGGPRQDCREGLRHP</sequence>
<name>A0A8J5L708_ZINOF</name>
<proteinExistence type="predicted"/>
<feature type="compositionally biased region" description="Basic and acidic residues" evidence="1">
    <location>
        <begin position="77"/>
        <end position="90"/>
    </location>
</feature>
<protein>
    <submittedName>
        <fullName evidence="2">Uncharacterized protein</fullName>
    </submittedName>
</protein>
<feature type="region of interest" description="Disordered" evidence="1">
    <location>
        <begin position="65"/>
        <end position="90"/>
    </location>
</feature>
<reference evidence="2 3" key="1">
    <citation type="submission" date="2020-08" db="EMBL/GenBank/DDBJ databases">
        <title>Plant Genome Project.</title>
        <authorList>
            <person name="Zhang R.-G."/>
        </authorList>
    </citation>
    <scope>NUCLEOTIDE SEQUENCE [LARGE SCALE GENOMIC DNA]</scope>
    <source>
        <tissue evidence="2">Rhizome</tissue>
    </source>
</reference>
<comment type="caution">
    <text evidence="2">The sequence shown here is derived from an EMBL/GenBank/DDBJ whole genome shotgun (WGS) entry which is preliminary data.</text>
</comment>
<organism evidence="2 3">
    <name type="scientific">Zingiber officinale</name>
    <name type="common">Ginger</name>
    <name type="synonym">Amomum zingiber</name>
    <dbReference type="NCBI Taxonomy" id="94328"/>
    <lineage>
        <taxon>Eukaryota</taxon>
        <taxon>Viridiplantae</taxon>
        <taxon>Streptophyta</taxon>
        <taxon>Embryophyta</taxon>
        <taxon>Tracheophyta</taxon>
        <taxon>Spermatophyta</taxon>
        <taxon>Magnoliopsida</taxon>
        <taxon>Liliopsida</taxon>
        <taxon>Zingiberales</taxon>
        <taxon>Zingiberaceae</taxon>
        <taxon>Zingiber</taxon>
    </lineage>
</organism>
<dbReference type="Proteomes" id="UP000734854">
    <property type="component" value="Unassembled WGS sequence"/>
</dbReference>
<evidence type="ECO:0000313" key="3">
    <source>
        <dbReference type="Proteomes" id="UP000734854"/>
    </source>
</evidence>
<evidence type="ECO:0000256" key="1">
    <source>
        <dbReference type="SAM" id="MobiDB-lite"/>
    </source>
</evidence>
<keyword evidence="3" id="KW-1185">Reference proteome</keyword>
<dbReference type="AlphaFoldDB" id="A0A8J5L708"/>